<evidence type="ECO:0000313" key="11">
    <source>
        <dbReference type="Proteomes" id="UP000015104"/>
    </source>
</evidence>
<name>T1KY39_TETUR</name>
<evidence type="ECO:0000256" key="3">
    <source>
        <dbReference type="ARBA" id="ARBA00004630"/>
    </source>
</evidence>
<keyword evidence="6" id="KW-0862">Zinc</keyword>
<dbReference type="OMA" id="SCQANVG"/>
<dbReference type="AlphaFoldDB" id="T1KY39"/>
<reference evidence="11" key="1">
    <citation type="submission" date="2011-08" db="EMBL/GenBank/DDBJ databases">
        <authorList>
            <person name="Rombauts S."/>
        </authorList>
    </citation>
    <scope>NUCLEOTIDE SEQUENCE</scope>
    <source>
        <strain evidence="11">London</strain>
    </source>
</reference>
<dbReference type="Pfam" id="PF10601">
    <property type="entry name" value="zf-LITAF-like"/>
    <property type="match status" value="1"/>
</dbReference>
<proteinExistence type="inferred from homology"/>
<evidence type="ECO:0000256" key="2">
    <source>
        <dbReference type="ARBA" id="ARBA00004481"/>
    </source>
</evidence>
<feature type="region of interest" description="Disordered" evidence="8">
    <location>
        <begin position="1"/>
        <end position="54"/>
    </location>
</feature>
<dbReference type="GO" id="GO:0005634">
    <property type="term" value="C:nucleus"/>
    <property type="evidence" value="ECO:0007669"/>
    <property type="project" value="TreeGrafter"/>
</dbReference>
<evidence type="ECO:0000256" key="6">
    <source>
        <dbReference type="ARBA" id="ARBA00022833"/>
    </source>
</evidence>
<dbReference type="PANTHER" id="PTHR23292:SF46">
    <property type="entry name" value="LIPOPOLYSACCHARIDE-INDUCED TUMOR NECROSIS FACTOR-ALPHA FACTOR HOMOLOG"/>
    <property type="match status" value="1"/>
</dbReference>
<evidence type="ECO:0000256" key="8">
    <source>
        <dbReference type="SAM" id="MobiDB-lite"/>
    </source>
</evidence>
<sequence>MDSKSGYPDLSGSAPPPSGFGPPPPYPMDNHHPMSHHHPPPGMQYAPVAPGPQIIAPPPSFGAYPQNAFCAHCNQIVTTRTDFKVGVLTWLASAGCCLIGCFAGCCLIPCCTDFTRDVEHACTKCGRRLGIYKRL</sequence>
<dbReference type="InterPro" id="IPR006629">
    <property type="entry name" value="LITAF"/>
</dbReference>
<comment type="similarity">
    <text evidence="4">Belongs to the CDIP1/LITAF family.</text>
</comment>
<dbReference type="PANTHER" id="PTHR23292">
    <property type="entry name" value="LIPOPOLYSACCHARIDE-INDUCED TUMOR NECROSIS FACTOR-ALPHA FACTOR"/>
    <property type="match status" value="1"/>
</dbReference>
<dbReference type="PROSITE" id="PS51837">
    <property type="entry name" value="LITAF"/>
    <property type="match status" value="1"/>
</dbReference>
<accession>T1KY39</accession>
<dbReference type="GO" id="GO:0098560">
    <property type="term" value="C:cytoplasmic side of late endosome membrane"/>
    <property type="evidence" value="ECO:0007669"/>
    <property type="project" value="TreeGrafter"/>
</dbReference>
<organism evidence="10 11">
    <name type="scientific">Tetranychus urticae</name>
    <name type="common">Two-spotted spider mite</name>
    <dbReference type="NCBI Taxonomy" id="32264"/>
    <lineage>
        <taxon>Eukaryota</taxon>
        <taxon>Metazoa</taxon>
        <taxon>Ecdysozoa</taxon>
        <taxon>Arthropoda</taxon>
        <taxon>Chelicerata</taxon>
        <taxon>Arachnida</taxon>
        <taxon>Acari</taxon>
        <taxon>Acariformes</taxon>
        <taxon>Trombidiformes</taxon>
        <taxon>Prostigmata</taxon>
        <taxon>Eleutherengona</taxon>
        <taxon>Raphignathae</taxon>
        <taxon>Tetranychoidea</taxon>
        <taxon>Tetranychidae</taxon>
        <taxon>Tetranychus</taxon>
    </lineage>
</organism>
<evidence type="ECO:0000313" key="10">
    <source>
        <dbReference type="EnsemblMetazoa" id="tetur26g02360.1"/>
    </source>
</evidence>
<feature type="domain" description="LITAF" evidence="9">
    <location>
        <begin position="50"/>
        <end position="134"/>
    </location>
</feature>
<evidence type="ECO:0000256" key="1">
    <source>
        <dbReference type="ARBA" id="ARBA00004414"/>
    </source>
</evidence>
<dbReference type="eggNOG" id="ENOG502S2GM">
    <property type="taxonomic scope" value="Eukaryota"/>
</dbReference>
<dbReference type="OrthoDB" id="4713066at2759"/>
<dbReference type="EMBL" id="CAEY01000699">
    <property type="status" value="NOT_ANNOTATED_CDS"/>
    <property type="molecule type" value="Genomic_DNA"/>
</dbReference>
<dbReference type="GO" id="GO:0008270">
    <property type="term" value="F:zinc ion binding"/>
    <property type="evidence" value="ECO:0007669"/>
    <property type="project" value="TreeGrafter"/>
</dbReference>
<keyword evidence="7" id="KW-0472">Membrane</keyword>
<evidence type="ECO:0000259" key="9">
    <source>
        <dbReference type="PROSITE" id="PS51837"/>
    </source>
</evidence>
<gene>
    <name evidence="10" type="primary">107368382</name>
</gene>
<dbReference type="InterPro" id="IPR037519">
    <property type="entry name" value="LITAF_fam"/>
</dbReference>
<reference evidence="10" key="2">
    <citation type="submission" date="2015-06" db="UniProtKB">
        <authorList>
            <consortium name="EnsemblMetazoa"/>
        </authorList>
    </citation>
    <scope>IDENTIFICATION</scope>
</reference>
<keyword evidence="5" id="KW-0479">Metal-binding</keyword>
<evidence type="ECO:0000256" key="7">
    <source>
        <dbReference type="ARBA" id="ARBA00023136"/>
    </source>
</evidence>
<dbReference type="SMART" id="SM00714">
    <property type="entry name" value="LITAF"/>
    <property type="match status" value="1"/>
</dbReference>
<dbReference type="KEGG" id="tut:107368382"/>
<feature type="compositionally biased region" description="Pro residues" evidence="8">
    <location>
        <begin position="14"/>
        <end position="27"/>
    </location>
</feature>
<dbReference type="HOGENOM" id="CLU_095549_3_3_1"/>
<keyword evidence="11" id="KW-1185">Reference proteome</keyword>
<evidence type="ECO:0000256" key="5">
    <source>
        <dbReference type="ARBA" id="ARBA00022723"/>
    </source>
</evidence>
<comment type="subcellular location">
    <subcellularLocation>
        <location evidence="2">Endosome membrane</location>
        <topology evidence="2">Peripheral membrane protein</topology>
    </subcellularLocation>
    <subcellularLocation>
        <location evidence="1">Late endosome membrane</location>
    </subcellularLocation>
    <subcellularLocation>
        <location evidence="3">Lysosome membrane</location>
        <topology evidence="3">Peripheral membrane protein</topology>
        <orientation evidence="3">Cytoplasmic side</orientation>
    </subcellularLocation>
</comment>
<dbReference type="EnsemblMetazoa" id="tetur26g02360.1">
    <property type="protein sequence ID" value="tetur26g02360.1"/>
    <property type="gene ID" value="tetur26g02360"/>
</dbReference>
<dbReference type="GO" id="GO:0098574">
    <property type="term" value="C:cytoplasmic side of lysosomal membrane"/>
    <property type="evidence" value="ECO:0007669"/>
    <property type="project" value="TreeGrafter"/>
</dbReference>
<protein>
    <recommendedName>
        <fullName evidence="9">LITAF domain-containing protein</fullName>
    </recommendedName>
</protein>
<dbReference type="STRING" id="32264.T1KY39"/>
<evidence type="ECO:0000256" key="4">
    <source>
        <dbReference type="ARBA" id="ARBA00005975"/>
    </source>
</evidence>
<dbReference type="Proteomes" id="UP000015104">
    <property type="component" value="Unassembled WGS sequence"/>
</dbReference>